<dbReference type="Pfam" id="PF03942">
    <property type="entry name" value="DTW"/>
    <property type="match status" value="1"/>
</dbReference>
<protein>
    <recommendedName>
        <fullName evidence="1">tRNA-uridine aminocarboxypropyltransferase</fullName>
        <ecNumber evidence="1">2.5.1.25</ecNumber>
    </recommendedName>
</protein>
<evidence type="ECO:0000256" key="1">
    <source>
        <dbReference type="ARBA" id="ARBA00012386"/>
    </source>
</evidence>
<dbReference type="RefSeq" id="WP_138318241.1">
    <property type="nucleotide sequence ID" value="NZ_VCBC01000002.1"/>
</dbReference>
<keyword evidence="4" id="KW-0819">tRNA processing</keyword>
<comment type="caution">
    <text evidence="6">The sequence shown here is derived from an EMBL/GenBank/DDBJ whole genome shotgun (WGS) entry which is preliminary data.</text>
</comment>
<dbReference type="OrthoDB" id="370626at2"/>
<dbReference type="Proteomes" id="UP000307790">
    <property type="component" value="Unassembled WGS sequence"/>
</dbReference>
<evidence type="ECO:0000256" key="3">
    <source>
        <dbReference type="ARBA" id="ARBA00022691"/>
    </source>
</evidence>
<dbReference type="PANTHER" id="PTHR21392:SF1">
    <property type="entry name" value="TRNA-URIDINE AMINOCARBOXYPROPYLTRANSFERASE"/>
    <property type="match status" value="1"/>
</dbReference>
<dbReference type="GO" id="GO:0016432">
    <property type="term" value="F:tRNA-uridine aminocarboxypropyltransferase activity"/>
    <property type="evidence" value="ECO:0007669"/>
    <property type="project" value="UniProtKB-EC"/>
</dbReference>
<keyword evidence="7" id="KW-1185">Reference proteome</keyword>
<evidence type="ECO:0000313" key="6">
    <source>
        <dbReference type="EMBL" id="TLU67638.1"/>
    </source>
</evidence>
<dbReference type="InterPro" id="IPR039262">
    <property type="entry name" value="DTWD2/TAPT"/>
</dbReference>
<organism evidence="6 7">
    <name type="scientific">Thalassotalea litorea</name>
    <dbReference type="NCBI Taxonomy" id="2020715"/>
    <lineage>
        <taxon>Bacteria</taxon>
        <taxon>Pseudomonadati</taxon>
        <taxon>Pseudomonadota</taxon>
        <taxon>Gammaproteobacteria</taxon>
        <taxon>Alteromonadales</taxon>
        <taxon>Colwelliaceae</taxon>
        <taxon>Thalassotalea</taxon>
    </lineage>
</organism>
<dbReference type="EC" id="2.5.1.25" evidence="1"/>
<proteinExistence type="predicted"/>
<dbReference type="EMBL" id="VCBC01000002">
    <property type="protein sequence ID" value="TLU67638.1"/>
    <property type="molecule type" value="Genomic_DNA"/>
</dbReference>
<keyword evidence="3" id="KW-0949">S-adenosyl-L-methionine</keyword>
<dbReference type="SMART" id="SM01144">
    <property type="entry name" value="DTW"/>
    <property type="match status" value="1"/>
</dbReference>
<evidence type="ECO:0000259" key="5">
    <source>
        <dbReference type="SMART" id="SM01144"/>
    </source>
</evidence>
<name>A0A5R9J0C5_9GAMM</name>
<accession>A0A5R9J0C5</accession>
<dbReference type="AlphaFoldDB" id="A0A5R9J0C5"/>
<keyword evidence="2" id="KW-0808">Transferase</keyword>
<dbReference type="GO" id="GO:0008033">
    <property type="term" value="P:tRNA processing"/>
    <property type="evidence" value="ECO:0007669"/>
    <property type="project" value="UniProtKB-KW"/>
</dbReference>
<dbReference type="InterPro" id="IPR005636">
    <property type="entry name" value="DTW"/>
</dbReference>
<sequence length="266" mass="30519">MIPDTFPHAVHKLFQYRKSISTRPFNARGAGVERCQYCRIDVKYCICSLLKPQSANASFALLMYDDEVLKPSNTGRLIADILPDTKAFLWHRTEVADELLLLLKSAEYQPFLVFPEEYAVEKQPVLDIQKFSKTSVNPNCHSSRPLFILLDATWRQARKMYRKSPYLHQIPMLSVPAELMRPHVMPQHGCASEILSRYHVRTAQKEQQLATAEVAARILQLSGNHRAGDVLNLWFDVFSYRYQCGVKQNNLGDAEAVERYLAYLNG</sequence>
<evidence type="ECO:0000313" key="7">
    <source>
        <dbReference type="Proteomes" id="UP000307790"/>
    </source>
</evidence>
<evidence type="ECO:0000256" key="2">
    <source>
        <dbReference type="ARBA" id="ARBA00022679"/>
    </source>
</evidence>
<feature type="domain" description="DTW" evidence="5">
    <location>
        <begin position="31"/>
        <end position="247"/>
    </location>
</feature>
<dbReference type="PANTHER" id="PTHR21392">
    <property type="entry name" value="TRNA-URIDINE AMINOCARBOXYPROPYLTRANSFERASE 2"/>
    <property type="match status" value="1"/>
</dbReference>
<gene>
    <name evidence="6" type="ORF">FE810_01445</name>
</gene>
<evidence type="ECO:0000256" key="4">
    <source>
        <dbReference type="ARBA" id="ARBA00022694"/>
    </source>
</evidence>
<reference evidence="6 7" key="1">
    <citation type="submission" date="2019-05" db="EMBL/GenBank/DDBJ databases">
        <title>Genome sequences of Thalassotalea litorea 1K03283.</title>
        <authorList>
            <person name="Zhang D."/>
        </authorList>
    </citation>
    <scope>NUCLEOTIDE SEQUENCE [LARGE SCALE GENOMIC DNA]</scope>
    <source>
        <strain evidence="6 7">MCCC 1K03283</strain>
    </source>
</reference>